<keyword evidence="6 9" id="KW-1133">Transmembrane helix</keyword>
<dbReference type="Proteomes" id="UP000789342">
    <property type="component" value="Unassembled WGS sequence"/>
</dbReference>
<reference evidence="10" key="1">
    <citation type="submission" date="2021-06" db="EMBL/GenBank/DDBJ databases">
        <authorList>
            <person name="Kallberg Y."/>
            <person name="Tangrot J."/>
            <person name="Rosling A."/>
        </authorList>
    </citation>
    <scope>NUCLEOTIDE SEQUENCE</scope>
    <source>
        <strain evidence="10">CL551</strain>
    </source>
</reference>
<comment type="function">
    <text evidence="8">Component of the signal peptidase complex (SPC) which catalyzes the cleavage of N-terminal signal sequences from nascent proteins as they are translocated into the lumen of the endoplasmic reticulum. Enhances the enzymatic activity of SPC and facilitates the interactions between different components of the translocation site.</text>
</comment>
<dbReference type="PANTHER" id="PTHR13085">
    <property type="entry name" value="MICROSOMAL SIGNAL PEPTIDASE 25 KDA SUBUNIT"/>
    <property type="match status" value="1"/>
</dbReference>
<sequence>MRKYLVERDRPVEIDVLRFLKCRLDFMWFCSLNLRKTPSKPSSKFSDILSLIVYDSQDSEEDHLRRLCRIFVRRAIDQKQEQIDVVEKEKDVIKVNNYCVTDLKNACDDYIIKYFTTEAGYNQVHTHTDVKLVLGYLACGFALSGGYYGYMVPFEESKKLTLICILAYFILNSILFVYAFVFEKDVLFVGCDSNFKISIHTNAKRSSDIYTIKFELVEEKKINRVSNYSISKSFGSWFDVNGVMDQERFERTLNESLEVVKTGKKPHDQ</sequence>
<dbReference type="AlphaFoldDB" id="A0A9N8YS85"/>
<gene>
    <name evidence="10" type="ORF">AMORRO_LOCUS429</name>
</gene>
<keyword evidence="11" id="KW-1185">Reference proteome</keyword>
<name>A0A9N8YS85_9GLOM</name>
<accession>A0A9N8YS85</accession>
<organism evidence="10 11">
    <name type="scientific">Acaulospora morrowiae</name>
    <dbReference type="NCBI Taxonomy" id="94023"/>
    <lineage>
        <taxon>Eukaryota</taxon>
        <taxon>Fungi</taxon>
        <taxon>Fungi incertae sedis</taxon>
        <taxon>Mucoromycota</taxon>
        <taxon>Glomeromycotina</taxon>
        <taxon>Glomeromycetes</taxon>
        <taxon>Diversisporales</taxon>
        <taxon>Acaulosporaceae</taxon>
        <taxon>Acaulospora</taxon>
    </lineage>
</organism>
<evidence type="ECO:0000256" key="4">
    <source>
        <dbReference type="ARBA" id="ARBA00022692"/>
    </source>
</evidence>
<evidence type="ECO:0000256" key="7">
    <source>
        <dbReference type="ARBA" id="ARBA00023136"/>
    </source>
</evidence>
<proteinExistence type="inferred from homology"/>
<dbReference type="InterPro" id="IPR009582">
    <property type="entry name" value="Spc2/SPCS2"/>
</dbReference>
<keyword evidence="7 9" id="KW-0472">Membrane</keyword>
<dbReference type="EMBL" id="CAJVPV010000111">
    <property type="protein sequence ID" value="CAG8443061.1"/>
    <property type="molecule type" value="Genomic_DNA"/>
</dbReference>
<dbReference type="Pfam" id="PF06703">
    <property type="entry name" value="SPC25"/>
    <property type="match status" value="1"/>
</dbReference>
<comment type="caution">
    <text evidence="10">The sequence shown here is derived from an EMBL/GenBank/DDBJ whole genome shotgun (WGS) entry which is preliminary data.</text>
</comment>
<dbReference type="GO" id="GO:0045047">
    <property type="term" value="P:protein targeting to ER"/>
    <property type="evidence" value="ECO:0007669"/>
    <property type="project" value="TreeGrafter"/>
</dbReference>
<dbReference type="GO" id="GO:0006465">
    <property type="term" value="P:signal peptide processing"/>
    <property type="evidence" value="ECO:0007669"/>
    <property type="project" value="InterPro"/>
</dbReference>
<evidence type="ECO:0000256" key="5">
    <source>
        <dbReference type="ARBA" id="ARBA00022824"/>
    </source>
</evidence>
<evidence type="ECO:0000256" key="6">
    <source>
        <dbReference type="ARBA" id="ARBA00022989"/>
    </source>
</evidence>
<feature type="transmembrane region" description="Helical" evidence="9">
    <location>
        <begin position="160"/>
        <end position="181"/>
    </location>
</feature>
<feature type="transmembrane region" description="Helical" evidence="9">
    <location>
        <begin position="130"/>
        <end position="148"/>
    </location>
</feature>
<comment type="subcellular location">
    <subcellularLocation>
        <location evidence="1">Endoplasmic reticulum membrane</location>
        <topology evidence="1">Multi-pass membrane protein</topology>
    </subcellularLocation>
</comment>
<comment type="similarity">
    <text evidence="2">Belongs to the SPCS2 family.</text>
</comment>
<dbReference type="PANTHER" id="PTHR13085:SF0">
    <property type="entry name" value="SIGNAL PEPTIDASE COMPLEX SUBUNIT 2"/>
    <property type="match status" value="1"/>
</dbReference>
<keyword evidence="4 9" id="KW-0812">Transmembrane</keyword>
<evidence type="ECO:0000256" key="8">
    <source>
        <dbReference type="ARBA" id="ARBA00045608"/>
    </source>
</evidence>
<evidence type="ECO:0000313" key="11">
    <source>
        <dbReference type="Proteomes" id="UP000789342"/>
    </source>
</evidence>
<evidence type="ECO:0000313" key="10">
    <source>
        <dbReference type="EMBL" id="CAG8443061.1"/>
    </source>
</evidence>
<evidence type="ECO:0000256" key="3">
    <source>
        <dbReference type="ARBA" id="ARBA00017057"/>
    </source>
</evidence>
<evidence type="ECO:0000256" key="9">
    <source>
        <dbReference type="SAM" id="Phobius"/>
    </source>
</evidence>
<evidence type="ECO:0000256" key="2">
    <source>
        <dbReference type="ARBA" id="ARBA00007324"/>
    </source>
</evidence>
<evidence type="ECO:0000256" key="1">
    <source>
        <dbReference type="ARBA" id="ARBA00004477"/>
    </source>
</evidence>
<keyword evidence="5" id="KW-0256">Endoplasmic reticulum</keyword>
<dbReference type="GO" id="GO:0005787">
    <property type="term" value="C:signal peptidase complex"/>
    <property type="evidence" value="ECO:0007669"/>
    <property type="project" value="InterPro"/>
</dbReference>
<protein>
    <recommendedName>
        <fullName evidence="3">Signal peptidase complex subunit 2</fullName>
    </recommendedName>
</protein>
<dbReference type="OrthoDB" id="29558at2759"/>